<organism evidence="1 2">
    <name type="scientific">Vulcaniibacterium tengchongense</name>
    <dbReference type="NCBI Taxonomy" id="1273429"/>
    <lineage>
        <taxon>Bacteria</taxon>
        <taxon>Pseudomonadati</taxon>
        <taxon>Pseudomonadota</taxon>
        <taxon>Gammaproteobacteria</taxon>
        <taxon>Lysobacterales</taxon>
        <taxon>Lysobacteraceae</taxon>
        <taxon>Vulcaniibacterium</taxon>
    </lineage>
</organism>
<dbReference type="OrthoDB" id="581930at2"/>
<comment type="caution">
    <text evidence="1">The sequence shown here is derived from an EMBL/GenBank/DDBJ whole genome shotgun (WGS) entry which is preliminary data.</text>
</comment>
<evidence type="ECO:0008006" key="3">
    <source>
        <dbReference type="Google" id="ProtNLM"/>
    </source>
</evidence>
<proteinExistence type="predicted"/>
<dbReference type="EMBL" id="RKQN01000008">
    <property type="protein sequence ID" value="RPE74666.1"/>
    <property type="molecule type" value="Genomic_DNA"/>
</dbReference>
<accession>A0A3N4UV98</accession>
<evidence type="ECO:0000313" key="2">
    <source>
        <dbReference type="Proteomes" id="UP000269708"/>
    </source>
</evidence>
<dbReference type="Proteomes" id="UP000269708">
    <property type="component" value="Unassembled WGS sequence"/>
</dbReference>
<protein>
    <recommendedName>
        <fullName evidence="3">von Willebrand factor type A domain-containing protein</fullName>
    </recommendedName>
</protein>
<dbReference type="CDD" id="cd00198">
    <property type="entry name" value="vWFA"/>
    <property type="match status" value="1"/>
</dbReference>
<sequence length="195" mass="20319">MSKALTNPLQALVKRAAQTLPATTGKVAAQQERLDRRRGQIVILADVSGSMGAESGDGRRKIDVLREAVSAARGGARLVAFSSQPCDVDSIPEPEANTNLAAALDYVRASDPGVTLLISDGEPDNEAAALASARKFRGAIDVLYIGPESNTRAIAFMRKLAASAGGDLMVNDIATPAGVRLLTQRIAGFLPGPRA</sequence>
<keyword evidence="2" id="KW-1185">Reference proteome</keyword>
<gene>
    <name evidence="1" type="ORF">EDC50_3195</name>
</gene>
<dbReference type="Gene3D" id="3.40.50.410">
    <property type="entry name" value="von Willebrand factor, type A domain"/>
    <property type="match status" value="1"/>
</dbReference>
<name>A0A3N4UV98_9GAMM</name>
<dbReference type="RefSeq" id="WP_123771525.1">
    <property type="nucleotide sequence ID" value="NZ_RKQN01000008.1"/>
</dbReference>
<dbReference type="AlphaFoldDB" id="A0A3N4UV98"/>
<dbReference type="SUPFAM" id="SSF53300">
    <property type="entry name" value="vWA-like"/>
    <property type="match status" value="1"/>
</dbReference>
<evidence type="ECO:0000313" key="1">
    <source>
        <dbReference type="EMBL" id="RPE74666.1"/>
    </source>
</evidence>
<dbReference type="InterPro" id="IPR036465">
    <property type="entry name" value="vWFA_dom_sf"/>
</dbReference>
<reference evidence="1 2" key="1">
    <citation type="submission" date="2018-11" db="EMBL/GenBank/DDBJ databases">
        <title>Genomic Encyclopedia of Type Strains, Phase IV (KMG-IV): sequencing the most valuable type-strain genomes for metagenomic binning, comparative biology and taxonomic classification.</title>
        <authorList>
            <person name="Goeker M."/>
        </authorList>
    </citation>
    <scope>NUCLEOTIDE SEQUENCE [LARGE SCALE GENOMIC DNA]</scope>
    <source>
        <strain evidence="1 2">DSM 25623</strain>
    </source>
</reference>